<keyword evidence="7" id="KW-1185">Reference proteome</keyword>
<feature type="domain" description="Ubiquitin-like protease family profile" evidence="5">
    <location>
        <begin position="371"/>
        <end position="591"/>
    </location>
</feature>
<dbReference type="Gene3D" id="1.10.418.20">
    <property type="match status" value="1"/>
</dbReference>
<evidence type="ECO:0000256" key="3">
    <source>
        <dbReference type="ARBA" id="ARBA00022801"/>
    </source>
</evidence>
<feature type="region of interest" description="Disordered" evidence="4">
    <location>
        <begin position="928"/>
        <end position="965"/>
    </location>
</feature>
<dbReference type="PANTHER" id="PTHR47764:SF2">
    <property type="entry name" value="UBIQUITIN-LIKE PROTEASE FAMILY PROFILE DOMAIN-CONTAINING PROTEIN"/>
    <property type="match status" value="1"/>
</dbReference>
<dbReference type="InterPro" id="IPR003653">
    <property type="entry name" value="Peptidase_C48_C"/>
</dbReference>
<evidence type="ECO:0000256" key="4">
    <source>
        <dbReference type="SAM" id="MobiDB-lite"/>
    </source>
</evidence>
<dbReference type="SUPFAM" id="SSF54001">
    <property type="entry name" value="Cysteine proteinases"/>
    <property type="match status" value="1"/>
</dbReference>
<keyword evidence="3" id="KW-0378">Hydrolase</keyword>
<dbReference type="EMBL" id="PYDT01000006">
    <property type="protein sequence ID" value="THU58747.1"/>
    <property type="molecule type" value="Genomic_DNA"/>
</dbReference>
<feature type="compositionally biased region" description="Basic and acidic residues" evidence="4">
    <location>
        <begin position="1022"/>
        <end position="1031"/>
    </location>
</feature>
<reference evidence="6" key="1">
    <citation type="journal article" date="2019" name="Nat. Plants">
        <title>Genome sequencing of Musa balbisiana reveals subgenome evolution and function divergence in polyploid bananas.</title>
        <authorList>
            <person name="Yao X."/>
        </authorList>
    </citation>
    <scope>NUCLEOTIDE SEQUENCE [LARGE SCALE GENOMIC DNA]</scope>
    <source>
        <strain evidence="6">DH-PKW</strain>
        <tissue evidence="6">Leaves</tissue>
    </source>
</reference>
<feature type="compositionally biased region" description="Basic and acidic residues" evidence="4">
    <location>
        <begin position="939"/>
        <end position="957"/>
    </location>
</feature>
<gene>
    <name evidence="6" type="ORF">C4D60_Mb03t17670</name>
</gene>
<dbReference type="STRING" id="52838.A0A4S8JAK7"/>
<name>A0A4S8JAK7_MUSBA</name>
<dbReference type="Pfam" id="PF25352">
    <property type="entry name" value="PH_ULP"/>
    <property type="match status" value="1"/>
</dbReference>
<evidence type="ECO:0000313" key="6">
    <source>
        <dbReference type="EMBL" id="THU58747.1"/>
    </source>
</evidence>
<sequence length="1031" mass="115568">MRGSSQKDLAVFDFSEEEAAVEAAAGRFTAKLQSRLRPRMDDTVNKNQFLEAYTSGLTFKGDVTDIICVDMHERDNDTGSYAIDGPEQGLTLGDEKAELDEIMSSSTKYDEHDQIYPDNFEDENLTRKDTKAVGDSVLQNPVGNKHFLDFPADAMAVDVVSEDEESWSLMSGSESSTASDTPEDEGQMECPELENCYAAMGDAFNNQMSVMIYPDYVIHGNTLYGDSQLVFSSDCIKIECSDASGSDEKFASEWAVSDIVHIDCRWSGTVTTALVKLCLRANDVTKSEKHHNVSDVLKVIFSVNDMRWLEKEHKIRNLAARYRDIWNANSGDMVWEDDSLDPSALFSRDYFTEIADSFEDVVYPKGDPDAVSISKRDVDLLQPETFINDTIIDFYIKYLKNKIQPDQKHRFHFFNSFFFRKLADLDKDRGCVSEGRAAFLRVRKWTRKVNIFEKDYIFIPVNFNLHWSLLIICHPGEVANLEGKNFCFEVSYSSPVICTTLLMLYFVIADNEIDSDKVPCILHMDSIKGSHSGLKNIIQSYMWEEWKERHPETTEDDSLKYLNLRFVSLELPQQENSFDCGLFLLHYVELFLEEAPVSFDPFKVTKFSSFLSADWFPPAEASLKRSLIRKLIYELLNNPTQKINTSTCSKVHPSSSGYPEINVEQEQHVELLSAHCSPAKGLVGDAVCPDAGVGNEFGHLTSSSGTKCDEQTRLMLTEFLEPGENTMSSPKHGADVHQHTATSSKLLFVSCPILEHADGREHLSSLRLGKEDCQPQDGSPNAQFCMNSMNITSANVTPWSTADEKDADTDLASECMNSNSTNIDQREQDEKMRLASPENFGYVPESPTSSPREKLDGFVKDSQETDASKAEGTDCEGSLRICTREADCQIIDGGDIDTHAYGVSDVTDCMVMDGRGTVDGQDECVQLGTQESGDGEDCQETRSEARGQDDNHQETHSVDISSGDGNCKVNLPSSFEDIIVTDDVKPLDKDDVQVTGQILVRQPHKRRKVTIPEGTRMRTRSFTRESHNNGT</sequence>
<dbReference type="PROSITE" id="PS50600">
    <property type="entry name" value="ULP_PROTEASE"/>
    <property type="match status" value="1"/>
</dbReference>
<feature type="compositionally biased region" description="Low complexity" evidence="4">
    <location>
        <begin position="167"/>
        <end position="176"/>
    </location>
</feature>
<evidence type="ECO:0000256" key="1">
    <source>
        <dbReference type="ARBA" id="ARBA00005234"/>
    </source>
</evidence>
<keyword evidence="2" id="KW-0645">Protease</keyword>
<comment type="caution">
    <text evidence="6">The sequence shown here is derived from an EMBL/GenBank/DDBJ whole genome shotgun (WGS) entry which is preliminary data.</text>
</comment>
<proteinExistence type="inferred from homology"/>
<protein>
    <recommendedName>
        <fullName evidence="5">Ubiquitin-like protease family profile domain-containing protein</fullName>
    </recommendedName>
</protein>
<dbReference type="PANTHER" id="PTHR47764">
    <property type="entry name" value="UBIQUITIN-LIKE-SPECIFIC PROTEASE 2B-RELATED"/>
    <property type="match status" value="1"/>
</dbReference>
<dbReference type="AlphaFoldDB" id="A0A4S8JAK7"/>
<dbReference type="Gene3D" id="3.30.310.130">
    <property type="entry name" value="Ubiquitin-related"/>
    <property type="match status" value="1"/>
</dbReference>
<dbReference type="Proteomes" id="UP000317650">
    <property type="component" value="Chromosome 3"/>
</dbReference>
<dbReference type="Pfam" id="PF02902">
    <property type="entry name" value="Peptidase_C48"/>
    <property type="match status" value="1"/>
</dbReference>
<evidence type="ECO:0000259" key="5">
    <source>
        <dbReference type="PROSITE" id="PS50600"/>
    </source>
</evidence>
<feature type="region of interest" description="Disordered" evidence="4">
    <location>
        <begin position="1003"/>
        <end position="1031"/>
    </location>
</feature>
<feature type="region of interest" description="Disordered" evidence="4">
    <location>
        <begin position="165"/>
        <end position="188"/>
    </location>
</feature>
<accession>A0A4S8JAK7</accession>
<organism evidence="6 7">
    <name type="scientific">Musa balbisiana</name>
    <name type="common">Banana</name>
    <dbReference type="NCBI Taxonomy" id="52838"/>
    <lineage>
        <taxon>Eukaryota</taxon>
        <taxon>Viridiplantae</taxon>
        <taxon>Streptophyta</taxon>
        <taxon>Embryophyta</taxon>
        <taxon>Tracheophyta</taxon>
        <taxon>Spermatophyta</taxon>
        <taxon>Magnoliopsida</taxon>
        <taxon>Liliopsida</taxon>
        <taxon>Zingiberales</taxon>
        <taxon>Musaceae</taxon>
        <taxon>Musa</taxon>
    </lineage>
</organism>
<dbReference type="InterPro" id="IPR057375">
    <property type="entry name" value="ULP2A/B_PH"/>
</dbReference>
<comment type="similarity">
    <text evidence="1">Belongs to the peptidase C48 family.</text>
</comment>
<dbReference type="InterPro" id="IPR038765">
    <property type="entry name" value="Papain-like_cys_pep_sf"/>
</dbReference>
<evidence type="ECO:0000313" key="7">
    <source>
        <dbReference type="Proteomes" id="UP000317650"/>
    </source>
</evidence>
<dbReference type="GO" id="GO:0006508">
    <property type="term" value="P:proteolysis"/>
    <property type="evidence" value="ECO:0007669"/>
    <property type="project" value="UniProtKB-KW"/>
</dbReference>
<evidence type="ECO:0000256" key="2">
    <source>
        <dbReference type="ARBA" id="ARBA00022670"/>
    </source>
</evidence>
<dbReference type="GO" id="GO:0008234">
    <property type="term" value="F:cysteine-type peptidase activity"/>
    <property type="evidence" value="ECO:0007669"/>
    <property type="project" value="InterPro"/>
</dbReference>